<dbReference type="EMBL" id="JAVDQD010000003">
    <property type="protein sequence ID" value="MDR6239600.1"/>
    <property type="molecule type" value="Genomic_DNA"/>
</dbReference>
<dbReference type="InterPro" id="IPR009331">
    <property type="entry name" value="Oligogalacturonate-sp_porin"/>
</dbReference>
<dbReference type="RefSeq" id="WP_309939303.1">
    <property type="nucleotide sequence ID" value="NZ_AP025305.1"/>
</dbReference>
<dbReference type="Gene3D" id="2.40.170.20">
    <property type="entry name" value="TonB-dependent receptor, beta-barrel domain"/>
    <property type="match status" value="1"/>
</dbReference>
<evidence type="ECO:0000313" key="5">
    <source>
        <dbReference type="Proteomes" id="UP001185092"/>
    </source>
</evidence>
<organism evidence="4 5">
    <name type="scientific">Aureibacter tunicatorum</name>
    <dbReference type="NCBI Taxonomy" id="866807"/>
    <lineage>
        <taxon>Bacteria</taxon>
        <taxon>Pseudomonadati</taxon>
        <taxon>Bacteroidota</taxon>
        <taxon>Cytophagia</taxon>
        <taxon>Cytophagales</taxon>
        <taxon>Persicobacteraceae</taxon>
        <taxon>Aureibacter</taxon>
    </lineage>
</organism>
<name>A0AAE3XN76_9BACT</name>
<reference evidence="4" key="1">
    <citation type="submission" date="2023-07" db="EMBL/GenBank/DDBJ databases">
        <title>Genomic Encyclopedia of Type Strains, Phase IV (KMG-IV): sequencing the most valuable type-strain genomes for metagenomic binning, comparative biology and taxonomic classification.</title>
        <authorList>
            <person name="Goeker M."/>
        </authorList>
    </citation>
    <scope>NUCLEOTIDE SEQUENCE</scope>
    <source>
        <strain evidence="4">DSM 26174</strain>
    </source>
</reference>
<comment type="caution">
    <text evidence="4">The sequence shown here is derived from an EMBL/GenBank/DDBJ whole genome shotgun (WGS) entry which is preliminary data.</text>
</comment>
<keyword evidence="5" id="KW-1185">Reference proteome</keyword>
<evidence type="ECO:0000256" key="3">
    <source>
        <dbReference type="ARBA" id="ARBA00023237"/>
    </source>
</evidence>
<comment type="subcellular location">
    <subcellularLocation>
        <location evidence="1">Cell outer membrane</location>
    </subcellularLocation>
</comment>
<evidence type="ECO:0000256" key="1">
    <source>
        <dbReference type="ARBA" id="ARBA00004442"/>
    </source>
</evidence>
<dbReference type="Pfam" id="PF06178">
    <property type="entry name" value="KdgM"/>
    <property type="match status" value="1"/>
</dbReference>
<evidence type="ECO:0000256" key="2">
    <source>
        <dbReference type="ARBA" id="ARBA00023136"/>
    </source>
</evidence>
<proteinExistence type="predicted"/>
<evidence type="ECO:0008006" key="6">
    <source>
        <dbReference type="Google" id="ProtNLM"/>
    </source>
</evidence>
<dbReference type="SUPFAM" id="SSF56935">
    <property type="entry name" value="Porins"/>
    <property type="match status" value="1"/>
</dbReference>
<keyword evidence="3" id="KW-0998">Cell outer membrane</keyword>
<dbReference type="InterPro" id="IPR036942">
    <property type="entry name" value="Beta-barrel_TonB_sf"/>
</dbReference>
<protein>
    <recommendedName>
        <fullName evidence="6">TonB-dependent receptor</fullName>
    </recommendedName>
</protein>
<dbReference type="GO" id="GO:0009279">
    <property type="term" value="C:cell outer membrane"/>
    <property type="evidence" value="ECO:0007669"/>
    <property type="project" value="UniProtKB-SubCell"/>
</dbReference>
<keyword evidence="2" id="KW-0472">Membrane</keyword>
<sequence>MIGFANIANAQSDTDESLGDESVEVLQDSQFEIVKERVNSLEKASRRFDKIPPQPDLTSEKKTFEYDVQDFEIDFPEYNPRIRMLKIKNEGVPNYTSNYLRLGFGNYTSPYFEGFLANQASKEYNWGVHANHRSFVQGPVDGKNSGESSSDIALFGQYFGKVVNVDAKLNYGRNGLYYYGYDAEQEIPSADSIKQVYNRFGAQVRLENAEQEKFVYGVGLSYDLVSDKFTSKENNLVVDLNGGYLIDDKWRFDIFGQMIMSNYSNEFYDRDRTAVNVKPVLTYSPDRWTLDIGLSFFSQNDTIGPISQLAIYPFANFEYKLNEKVTLSTGFNSGLNVNTYAELTKENPFLSTMANLQNSSTMFDIHASAVMKVNSYMEFEGGVSVSGIDNQYFFVNDSLDRSRMNVVYDNGTTQQMNVFVATRFKKADLYSLAFRFDYNSYKTKNLEEAWHRPAYTLASDFGFKVNDQLRLGAAFGVLGGIKALDENGEIEDLKTILNLDLKADYSINEKWGAFVEIDNIIGQKNPYFLYYPTRGVQFLGGVSYSF</sequence>
<dbReference type="AlphaFoldDB" id="A0AAE3XN76"/>
<evidence type="ECO:0000313" key="4">
    <source>
        <dbReference type="EMBL" id="MDR6239600.1"/>
    </source>
</evidence>
<accession>A0AAE3XN76</accession>
<gene>
    <name evidence="4" type="ORF">HNQ88_002648</name>
</gene>
<dbReference type="Proteomes" id="UP001185092">
    <property type="component" value="Unassembled WGS sequence"/>
</dbReference>